<reference evidence="3" key="2">
    <citation type="submission" date="2013-12" db="EMBL/GenBank/DDBJ databases">
        <authorList>
            <person name="Yu Y."/>
            <person name="Lee S."/>
            <person name="de Baynast K."/>
            <person name="Wissotski M."/>
            <person name="Liu L."/>
            <person name="Talag J."/>
            <person name="Goicoechea J."/>
            <person name="Angelova A."/>
            <person name="Jetty R."/>
            <person name="Kudrna D."/>
            <person name="Golser W."/>
            <person name="Rivera L."/>
            <person name="Zhang J."/>
            <person name="Wing R."/>
        </authorList>
    </citation>
    <scope>NUCLEOTIDE SEQUENCE</scope>
</reference>
<keyword evidence="3" id="KW-1185">Reference proteome</keyword>
<reference evidence="2 3" key="1">
    <citation type="submission" date="2012-08" db="EMBL/GenBank/DDBJ databases">
        <title>Oryza genome evolution.</title>
        <authorList>
            <person name="Wing R.A."/>
        </authorList>
    </citation>
    <scope>NUCLEOTIDE SEQUENCE</scope>
</reference>
<evidence type="ECO:0000256" key="1">
    <source>
        <dbReference type="SAM" id="MobiDB-lite"/>
    </source>
</evidence>
<evidence type="ECO:0000313" key="3">
    <source>
        <dbReference type="Proteomes" id="UP000032180"/>
    </source>
</evidence>
<dbReference type="AlphaFoldDB" id="A0A0D9UWQ5"/>
<reference evidence="2" key="3">
    <citation type="submission" date="2015-04" db="UniProtKB">
        <authorList>
            <consortium name="EnsemblPlants"/>
        </authorList>
    </citation>
    <scope>IDENTIFICATION</scope>
</reference>
<protein>
    <submittedName>
        <fullName evidence="2">Uncharacterized protein</fullName>
    </submittedName>
</protein>
<feature type="region of interest" description="Disordered" evidence="1">
    <location>
        <begin position="28"/>
        <end position="73"/>
    </location>
</feature>
<feature type="compositionally biased region" description="Gly residues" evidence="1">
    <location>
        <begin position="48"/>
        <end position="73"/>
    </location>
</feature>
<proteinExistence type="predicted"/>
<dbReference type="Gramene" id="LPERR01G02780.2">
    <property type="protein sequence ID" value="LPERR01G02780.2"/>
    <property type="gene ID" value="LPERR01G02780"/>
</dbReference>
<dbReference type="HOGENOM" id="CLU_2708367_0_0_1"/>
<name>A0A0D9UWQ5_9ORYZ</name>
<accession>A0A0D9UWQ5</accession>
<dbReference type="Proteomes" id="UP000032180">
    <property type="component" value="Chromosome 1"/>
</dbReference>
<evidence type="ECO:0000313" key="2">
    <source>
        <dbReference type="EnsemblPlants" id="LPERR01G02780.2"/>
    </source>
</evidence>
<dbReference type="EnsemblPlants" id="LPERR01G02780.2">
    <property type="protein sequence ID" value="LPERR01G02780.2"/>
    <property type="gene ID" value="LPERR01G02780"/>
</dbReference>
<feature type="compositionally biased region" description="Basic and acidic residues" evidence="1">
    <location>
        <begin position="36"/>
        <end position="46"/>
    </location>
</feature>
<organism evidence="2 3">
    <name type="scientific">Leersia perrieri</name>
    <dbReference type="NCBI Taxonomy" id="77586"/>
    <lineage>
        <taxon>Eukaryota</taxon>
        <taxon>Viridiplantae</taxon>
        <taxon>Streptophyta</taxon>
        <taxon>Embryophyta</taxon>
        <taxon>Tracheophyta</taxon>
        <taxon>Spermatophyta</taxon>
        <taxon>Magnoliopsida</taxon>
        <taxon>Liliopsida</taxon>
        <taxon>Poales</taxon>
        <taxon>Poaceae</taxon>
        <taxon>BOP clade</taxon>
        <taxon>Oryzoideae</taxon>
        <taxon>Oryzeae</taxon>
        <taxon>Oryzinae</taxon>
        <taxon>Leersia</taxon>
    </lineage>
</organism>
<sequence length="73" mass="7491">MGDRVISCSTNTIGLLLGLNAVRNKQRGQLAGDEEAPARQADELEMGRPGGGGAEHWRTGAGGQLRGTETGGS</sequence>